<comment type="similarity">
    <text evidence="1 3">Belongs to the HMG-CoA reductase family.</text>
</comment>
<evidence type="ECO:0000256" key="1">
    <source>
        <dbReference type="ARBA" id="ARBA00007661"/>
    </source>
</evidence>
<dbReference type="InterPro" id="IPR009029">
    <property type="entry name" value="HMG_CoA_Rdtase_sub-bd_dom_sf"/>
</dbReference>
<dbReference type="InterPro" id="IPR002202">
    <property type="entry name" value="HMG_CoA_Rdtase"/>
</dbReference>
<dbReference type="SUPFAM" id="SSF55035">
    <property type="entry name" value="NAD-binding domain of HMG-CoA reductase"/>
    <property type="match status" value="1"/>
</dbReference>
<dbReference type="SUPFAM" id="SSF56542">
    <property type="entry name" value="Substrate-binding domain of HMG-CoA reductase"/>
    <property type="match status" value="1"/>
</dbReference>
<dbReference type="Pfam" id="PF00368">
    <property type="entry name" value="HMG-CoA_red"/>
    <property type="match status" value="1"/>
</dbReference>
<evidence type="ECO:0000313" key="4">
    <source>
        <dbReference type="EMBL" id="AKI03789.1"/>
    </source>
</evidence>
<accession>A0A0F7PX72</accession>
<dbReference type="Proteomes" id="UP000035027">
    <property type="component" value="Chromosome"/>
</dbReference>
<keyword evidence="3" id="KW-0520">NAD</keyword>
<evidence type="ECO:0000256" key="2">
    <source>
        <dbReference type="ARBA" id="ARBA00023002"/>
    </source>
</evidence>
<dbReference type="EMBL" id="CP011403">
    <property type="protein sequence ID" value="AKI03789.1"/>
    <property type="molecule type" value="Genomic_DNA"/>
</dbReference>
<dbReference type="PATRIC" id="fig|1194971.3.peg.236"/>
<evidence type="ECO:0000256" key="3">
    <source>
        <dbReference type="RuleBase" id="RU361219"/>
    </source>
</evidence>
<dbReference type="UniPathway" id="UPA00257">
    <property type="reaction ID" value="UER00367"/>
</dbReference>
<reference evidence="4 5" key="1">
    <citation type="submission" date="2015-05" db="EMBL/GenBank/DDBJ databases">
        <title>Complete genome sequence of Lactobacillus salivarius Ren, a probiotic strain with antitumor activity.</title>
        <authorList>
            <person name="Sun E."/>
            <person name="Zhao L."/>
            <person name="Liu S."/>
            <person name="Zhang M."/>
            <person name="Guo H."/>
            <person name="Ren F."/>
        </authorList>
    </citation>
    <scope>NUCLEOTIDE SEQUENCE [LARGE SCALE GENOMIC DNA]</scope>
    <source>
        <strain evidence="4 5">Ren</strain>
    </source>
</reference>
<comment type="catalytic activity">
    <reaction evidence="3">
        <text>(R)-mevalonate + 2 NAD(+) + CoA = (3S)-3-hydroxy-3-methylglutaryl-CoA + 2 NADH + 2 H(+)</text>
        <dbReference type="Rhea" id="RHEA:14833"/>
        <dbReference type="ChEBI" id="CHEBI:15378"/>
        <dbReference type="ChEBI" id="CHEBI:36464"/>
        <dbReference type="ChEBI" id="CHEBI:43074"/>
        <dbReference type="ChEBI" id="CHEBI:57287"/>
        <dbReference type="ChEBI" id="CHEBI:57540"/>
        <dbReference type="ChEBI" id="CHEBI:57945"/>
        <dbReference type="EC" id="1.1.1.88"/>
    </reaction>
</comment>
<dbReference type="InterPro" id="IPR023074">
    <property type="entry name" value="HMG_CoA_Rdtase_cat_sf"/>
</dbReference>
<dbReference type="GO" id="GO:0004420">
    <property type="term" value="F:hydroxymethylglutaryl-CoA reductase (NADPH) activity"/>
    <property type="evidence" value="ECO:0007669"/>
    <property type="project" value="InterPro"/>
</dbReference>
<comment type="pathway">
    <text evidence="3">Metabolic intermediate metabolism; (R)-mevalonate degradation; (S)-3-hydroxy-3-methylglutaryl-CoA from (R)-mevalonate: step 1/1.</text>
</comment>
<dbReference type="InterPro" id="IPR023076">
    <property type="entry name" value="HMG_CoA_Rdtase_CS"/>
</dbReference>
<sequence>MEGFKKYYKKSWSERLEILKKQEILSQEDIDRLKSQAIDVSLGETQIENFITQYLLPEGLALNYVINGKEYLIPMVTEEPSVIAASSHGAGIVKKSGGFKASVKQRLMLGQVIVEKIEDVDKFEDDILKNEDELLEIANQAHPSIVRRGGGARWIRVRKLDKSIVSIDLAVDVQEAMGANMLNTMLEAIAATIREKYEQDVVMSILSNYATECLATAICDIPVASLTKNGMSGEKIAEKIVQASYIAQIDPYRATTHNKGIMNGIDGVVIASGNDWRAIEAGAHAFAAKDGSYRGLSTWKVIGDTLHGEITLPLPLGSVGGSIGIVPLVKVNHKLLEIENAIELEKVVASVGLGQNLAALYALVTEGIQKGHMRLQLKSLVSSIGATEEEIPLVVSELEKLNKRDMSTAKEILDNLRNEGK</sequence>
<dbReference type="PROSITE" id="PS50065">
    <property type="entry name" value="HMG_COA_REDUCTASE_4"/>
    <property type="match status" value="1"/>
</dbReference>
<dbReference type="CDD" id="cd00644">
    <property type="entry name" value="HMG-CoA_reductase_classII"/>
    <property type="match status" value="1"/>
</dbReference>
<proteinExistence type="inferred from homology"/>
<dbReference type="GO" id="GO:0140643">
    <property type="term" value="F:hydroxymethylglutaryl-CoA reductase (NADH) activity"/>
    <property type="evidence" value="ECO:0007669"/>
    <property type="project" value="UniProtKB-EC"/>
</dbReference>
<dbReference type="PANTHER" id="PTHR10572:SF24">
    <property type="entry name" value="3-HYDROXY-3-METHYLGLUTARYL-COENZYME A REDUCTASE"/>
    <property type="match status" value="1"/>
</dbReference>
<dbReference type="GO" id="GO:0015936">
    <property type="term" value="P:coenzyme A metabolic process"/>
    <property type="evidence" value="ECO:0007669"/>
    <property type="project" value="InterPro"/>
</dbReference>
<dbReference type="PROSITE" id="PS01192">
    <property type="entry name" value="HMG_COA_REDUCTASE_3"/>
    <property type="match status" value="1"/>
</dbReference>
<dbReference type="InterPro" id="IPR004553">
    <property type="entry name" value="HMG_CoA_Rdtase_bac-typ"/>
</dbReference>
<dbReference type="RefSeq" id="WP_047035096.1">
    <property type="nucleotide sequence ID" value="NZ_CP011403.1"/>
</dbReference>
<dbReference type="Gene3D" id="3.90.770.10">
    <property type="entry name" value="3-hydroxy-3-methylglutaryl-coenzyme A Reductase, Chain A, domain 2"/>
    <property type="match status" value="2"/>
</dbReference>
<dbReference type="EC" id="1.1.1.88" evidence="3"/>
<keyword evidence="2 3" id="KW-0560">Oxidoreductase</keyword>
<organism evidence="4 5">
    <name type="scientific">Ligilactobacillus salivarius str. Ren</name>
    <dbReference type="NCBI Taxonomy" id="1194971"/>
    <lineage>
        <taxon>Bacteria</taxon>
        <taxon>Bacillati</taxon>
        <taxon>Bacillota</taxon>
        <taxon>Bacilli</taxon>
        <taxon>Lactobacillales</taxon>
        <taxon>Lactobacillaceae</taxon>
        <taxon>Ligilactobacillus</taxon>
    </lineage>
</organism>
<dbReference type="NCBIfam" id="TIGR00532">
    <property type="entry name" value="HMG_CoA_R_NAD"/>
    <property type="match status" value="1"/>
</dbReference>
<protein>
    <recommendedName>
        <fullName evidence="3">3-hydroxy-3-methylglutaryl coenzyme A reductase</fullName>
        <shortName evidence="3">HMG-CoA reductase</shortName>
        <ecNumber evidence="3">1.1.1.88</ecNumber>
    </recommendedName>
</protein>
<dbReference type="InterPro" id="IPR009023">
    <property type="entry name" value="HMG_CoA_Rdtase_NAD(P)-bd_sf"/>
</dbReference>
<name>A0A0F7PX72_9LACO</name>
<evidence type="ECO:0000313" key="5">
    <source>
        <dbReference type="Proteomes" id="UP000035027"/>
    </source>
</evidence>
<gene>
    <name evidence="4" type="ORF">LsR_00238</name>
</gene>
<dbReference type="Gene3D" id="1.10.8.660">
    <property type="match status" value="1"/>
</dbReference>
<dbReference type="AlphaFoldDB" id="A0A0F7PX72"/>
<dbReference type="PANTHER" id="PTHR10572">
    <property type="entry name" value="3-HYDROXY-3-METHYLGLUTARYL-COENZYME A REDUCTASE"/>
    <property type="match status" value="1"/>
</dbReference>